<accession>A0AAV4WT32</accession>
<gene>
    <name evidence="1" type="ORF">CEXT_622641</name>
</gene>
<dbReference type="AlphaFoldDB" id="A0AAV4WT32"/>
<comment type="caution">
    <text evidence="1">The sequence shown here is derived from an EMBL/GenBank/DDBJ whole genome shotgun (WGS) entry which is preliminary data.</text>
</comment>
<dbReference type="Proteomes" id="UP001054945">
    <property type="component" value="Unassembled WGS sequence"/>
</dbReference>
<evidence type="ECO:0000313" key="1">
    <source>
        <dbReference type="EMBL" id="GIY85872.1"/>
    </source>
</evidence>
<name>A0AAV4WT32_CAEEX</name>
<dbReference type="EMBL" id="BPLR01016706">
    <property type="protein sequence ID" value="GIY85872.1"/>
    <property type="molecule type" value="Genomic_DNA"/>
</dbReference>
<proteinExistence type="predicted"/>
<organism evidence="1 2">
    <name type="scientific">Caerostris extrusa</name>
    <name type="common">Bark spider</name>
    <name type="synonym">Caerostris bankana</name>
    <dbReference type="NCBI Taxonomy" id="172846"/>
    <lineage>
        <taxon>Eukaryota</taxon>
        <taxon>Metazoa</taxon>
        <taxon>Ecdysozoa</taxon>
        <taxon>Arthropoda</taxon>
        <taxon>Chelicerata</taxon>
        <taxon>Arachnida</taxon>
        <taxon>Araneae</taxon>
        <taxon>Araneomorphae</taxon>
        <taxon>Entelegynae</taxon>
        <taxon>Araneoidea</taxon>
        <taxon>Araneidae</taxon>
        <taxon>Caerostris</taxon>
    </lineage>
</organism>
<evidence type="ECO:0000313" key="2">
    <source>
        <dbReference type="Proteomes" id="UP001054945"/>
    </source>
</evidence>
<keyword evidence="2" id="KW-1185">Reference proteome</keyword>
<sequence>MHKRALQKESIGLPSQALQFYHLTEGEDIECEEKLDKPHLSGGNSLENSQSQFLFCTERRKGRRKY</sequence>
<protein>
    <submittedName>
        <fullName evidence="1">Uncharacterized protein</fullName>
    </submittedName>
</protein>
<reference evidence="1 2" key="1">
    <citation type="submission" date="2021-06" db="EMBL/GenBank/DDBJ databases">
        <title>Caerostris extrusa draft genome.</title>
        <authorList>
            <person name="Kono N."/>
            <person name="Arakawa K."/>
        </authorList>
    </citation>
    <scope>NUCLEOTIDE SEQUENCE [LARGE SCALE GENOMIC DNA]</scope>
</reference>